<comment type="caution">
    <text evidence="2">The sequence shown here is derived from an EMBL/GenBank/DDBJ whole genome shotgun (WGS) entry which is preliminary data.</text>
</comment>
<evidence type="ECO:0000313" key="3">
    <source>
        <dbReference type="Proteomes" id="UP000790347"/>
    </source>
</evidence>
<proteinExistence type="predicted"/>
<dbReference type="EMBL" id="ASGP02000001">
    <property type="protein sequence ID" value="KAH9528820.1"/>
    <property type="molecule type" value="Genomic_DNA"/>
</dbReference>
<gene>
    <name evidence="2" type="ORF">DERF_002736</name>
</gene>
<sequence>MDLKSTTTNDLIANNHPHYHHQHQHQQQQQPPQLPPPIQNRPLHKPPIDSQHSSSSPPPPPIPPPSAASFANRPLPQPPSDSTQPPSTPYPTRVDGNVQVVTANERHPSNIDFTPFSQVKISSEQNRSGQLNRNKTDDLQEISDNLQNMIQERRRSSIRNYEDLACEIHEMSLVYDVAKHDDSKEILVRLITDMFRKATEWSYHLIQDNDPAKQELSQRVHSSEDDDQPEIQQIILSSDEEEEQQQQEDFEETTAPEASTFFEGLPNLLSENELRLFHGFSKNIIKCRVNGTRICDIAQITEATCGCHPDSQKLNRVMIQFAKSMFLQRKYVRRDPRFIKPREISLLSKCKYNLMPCFTYLIFNFVFHLTAGKTHKYYYIPAEKVLVNFVVDDEIINNIQDERVDTVSQYVQTNRMVNCLRLTIYGDDFGFVNPIGVARGNQKLFGMYFDVDNSTHYRTKSHELPLLMIANRKAIKETSMNELLMPLIEDLKKLEKHGLRIPSRGIILKVRLAFVVGDNLGVAELLGFKQCFNQYFICRFCGATDNEIKNESLISEKELNIKKSISLSEALARREFGLSRISKFSELRNINIFALAPPDFFHDLIEGILGTITSNILNGFIVNGSKLRKRELKRKINSMKWVNYPVGIEPNFTILGKAMQKFEFFCRIVEMFPSLMDSQQEVAIAYRNFRHILLSFCSASPVDDHQNLKENLSQAIQASIRNILKECFCWNTNVRTPKAHFITHYYDLRLIYDDLSRHGTARFERVHATIKQLYKHGKNFRNLPGTLALLYQEYILVKKFWFSDPDPPSDCEELQKKWHPFPLEYGIVRAIIADNFFFIMATKFFTRLNKIFVNGNLYKVESENGDFIFGKAIFHGQKEIAYDEISHNNSFIFQHNGESYINYIIKK</sequence>
<name>A0A922LDE1_DERFA</name>
<feature type="region of interest" description="Disordered" evidence="1">
    <location>
        <begin position="1"/>
        <end position="134"/>
    </location>
</feature>
<organism evidence="2 3">
    <name type="scientific">Dermatophagoides farinae</name>
    <name type="common">American house dust mite</name>
    <dbReference type="NCBI Taxonomy" id="6954"/>
    <lineage>
        <taxon>Eukaryota</taxon>
        <taxon>Metazoa</taxon>
        <taxon>Ecdysozoa</taxon>
        <taxon>Arthropoda</taxon>
        <taxon>Chelicerata</taxon>
        <taxon>Arachnida</taxon>
        <taxon>Acari</taxon>
        <taxon>Acariformes</taxon>
        <taxon>Sarcoptiformes</taxon>
        <taxon>Astigmata</taxon>
        <taxon>Psoroptidia</taxon>
        <taxon>Analgoidea</taxon>
        <taxon>Pyroglyphidae</taxon>
        <taxon>Dermatophagoidinae</taxon>
        <taxon>Dermatophagoides</taxon>
    </lineage>
</organism>
<feature type="compositionally biased region" description="Pro residues" evidence="1">
    <location>
        <begin position="56"/>
        <end position="66"/>
    </location>
</feature>
<evidence type="ECO:0000256" key="1">
    <source>
        <dbReference type="SAM" id="MobiDB-lite"/>
    </source>
</evidence>
<feature type="compositionally biased region" description="Polar residues" evidence="1">
    <location>
        <begin position="1"/>
        <end position="12"/>
    </location>
</feature>
<protein>
    <submittedName>
        <fullName evidence="2">Uncharacterized protein</fullName>
    </submittedName>
</protein>
<dbReference type="AlphaFoldDB" id="A0A922LDE1"/>
<feature type="compositionally biased region" description="Polar residues" evidence="1">
    <location>
        <begin position="111"/>
        <end position="133"/>
    </location>
</feature>
<dbReference type="Proteomes" id="UP000790347">
    <property type="component" value="Unassembled WGS sequence"/>
</dbReference>
<keyword evidence="3" id="KW-1185">Reference proteome</keyword>
<evidence type="ECO:0000313" key="2">
    <source>
        <dbReference type="EMBL" id="KAH9528820.1"/>
    </source>
</evidence>
<reference evidence="2" key="1">
    <citation type="submission" date="2013-05" db="EMBL/GenBank/DDBJ databases">
        <authorList>
            <person name="Yim A.K.Y."/>
            <person name="Chan T.F."/>
            <person name="Ji K.M."/>
            <person name="Liu X.Y."/>
            <person name="Zhou J.W."/>
            <person name="Li R.Q."/>
            <person name="Yang K.Y."/>
            <person name="Li J."/>
            <person name="Li M."/>
            <person name="Law P.T.W."/>
            <person name="Wu Y.L."/>
            <person name="Cai Z.L."/>
            <person name="Qin H."/>
            <person name="Bao Y."/>
            <person name="Leung R.K.K."/>
            <person name="Ng P.K.S."/>
            <person name="Zou J."/>
            <person name="Zhong X.J."/>
            <person name="Ran P.X."/>
            <person name="Zhong N.S."/>
            <person name="Liu Z.G."/>
            <person name="Tsui S.K.W."/>
        </authorList>
    </citation>
    <scope>NUCLEOTIDE SEQUENCE</scope>
    <source>
        <strain evidence="2">Derf</strain>
        <tissue evidence="2">Whole organism</tissue>
    </source>
</reference>
<reference evidence="2" key="2">
    <citation type="journal article" date="2022" name="Res Sq">
        <title>Comparative Genomics Reveals Insights into the Divergent Evolution of Astigmatic Mites and Household Pest Adaptations.</title>
        <authorList>
            <person name="Xiong Q."/>
            <person name="Wan A.T.-Y."/>
            <person name="Liu X.-Y."/>
            <person name="Fung C.S.-H."/>
            <person name="Xiao X."/>
            <person name="Malainual N."/>
            <person name="Hou J."/>
            <person name="Wang L."/>
            <person name="Wang M."/>
            <person name="Yang K."/>
            <person name="Cui Y."/>
            <person name="Leung E."/>
            <person name="Nong W."/>
            <person name="Shin S.-K."/>
            <person name="Au S."/>
            <person name="Jeong K.Y."/>
            <person name="Chew F.T."/>
            <person name="Hui J."/>
            <person name="Leung T.F."/>
            <person name="Tungtrongchitr A."/>
            <person name="Zhong N."/>
            <person name="Liu Z."/>
            <person name="Tsui S."/>
        </authorList>
    </citation>
    <scope>NUCLEOTIDE SEQUENCE</scope>
    <source>
        <strain evidence="2">Derf</strain>
        <tissue evidence="2">Whole organism</tissue>
    </source>
</reference>
<accession>A0A922LDE1</accession>